<evidence type="ECO:0000313" key="1">
    <source>
        <dbReference type="EMBL" id="QHU12661.1"/>
    </source>
</evidence>
<sequence length="79" mass="8845">MQFLKSEKYPLTFSFILGVGIMAALKPGCRERDCSIKKAAPTEDVVKSTFHIGNKCYQFGTRNTDCPTNGEIIEAFRHS</sequence>
<dbReference type="AlphaFoldDB" id="A0A6C0K674"/>
<accession>A0A6C0K674</accession>
<name>A0A6C0K674_9ZZZZ</name>
<reference evidence="1" key="1">
    <citation type="journal article" date="2020" name="Nature">
        <title>Giant virus diversity and host interactions through global metagenomics.</title>
        <authorList>
            <person name="Schulz F."/>
            <person name="Roux S."/>
            <person name="Paez-Espino D."/>
            <person name="Jungbluth S."/>
            <person name="Walsh D.A."/>
            <person name="Denef V.J."/>
            <person name="McMahon K.D."/>
            <person name="Konstantinidis K.T."/>
            <person name="Eloe-Fadrosh E.A."/>
            <person name="Kyrpides N.C."/>
            <person name="Woyke T."/>
        </authorList>
    </citation>
    <scope>NUCLEOTIDE SEQUENCE</scope>
    <source>
        <strain evidence="1">GVMAG-S-1101172-89</strain>
    </source>
</reference>
<organism evidence="1">
    <name type="scientific">viral metagenome</name>
    <dbReference type="NCBI Taxonomy" id="1070528"/>
    <lineage>
        <taxon>unclassified sequences</taxon>
        <taxon>metagenomes</taxon>
        <taxon>organismal metagenomes</taxon>
    </lineage>
</organism>
<proteinExistence type="predicted"/>
<protein>
    <submittedName>
        <fullName evidence="1">Uncharacterized protein</fullName>
    </submittedName>
</protein>
<dbReference type="EMBL" id="MN740808">
    <property type="protein sequence ID" value="QHU12661.1"/>
    <property type="molecule type" value="Genomic_DNA"/>
</dbReference>